<evidence type="ECO:0000256" key="1">
    <source>
        <dbReference type="SAM" id="Phobius"/>
    </source>
</evidence>
<dbReference type="InterPro" id="IPR006626">
    <property type="entry name" value="PbH1"/>
</dbReference>
<proteinExistence type="predicted"/>
<dbReference type="InterPro" id="IPR010502">
    <property type="entry name" value="Carb-bd_dom_fam9"/>
</dbReference>
<dbReference type="SUPFAM" id="SSF51126">
    <property type="entry name" value="Pectin lyase-like"/>
    <property type="match status" value="1"/>
</dbReference>
<dbReference type="SUPFAM" id="SSF49344">
    <property type="entry name" value="CBD9-like"/>
    <property type="match status" value="1"/>
</dbReference>
<keyword evidence="1" id="KW-0812">Transmembrane</keyword>
<sequence>MLYPSAQALLFVLLISAIVTYMIFPAPVRKKVSSMGLMQILLVLIVVAVGVSAVHFMDAPSIPTNITPGGGSIVYVSADGNGDYNCDGAKDEVEINAALQYVGEHADLNTVYLRDDGGDNDFIIQGTIEIPDDTTLTGDMGATVKLVARFNPPRDDWQMVSGVTPLSGRGYKQSNNVTVTNLTFDADRWNQPRIPSDEVDHYPTIEIRGKDLTFHNLSFTTGIGDFIKVINSGEKLPNLNIYNNYFGRSGHVGVYVLYTGSTADNRIWIHDNVFGHVAANTGVRLDECSGALVERNTFTSFNSGDSAIYLIYKNDKSNTGSSNNEIAYNTIYNVREYGIVLAAEVAGGRVDKSETTGNYIHHNLIYGTIGDDGRSGGISVYGHDDVTIESNTIANGEGDGISTHEYHGSTSTSGFTITATNNIITGMKSYDGRGYGINNIEYESHTIISDNNNIYNNALGDYNHVGEGPNDIHFDPMYYDEARGNYHLSSTAGTWTGTGWEIMKANSPCIDAGKISSSYFNEPDPNGNRINIGRYGNTAEASKSYSGKPAISTIIKNVFSGDGVQDAQSDGDRENLNVVRGTATVDGDLNDWKDVVGIAIDVASDKEREKDNTASIKAMYDDSYLYFAFDVDDSDLQADGLTETSGLHLDDSIEIYLDTLYDGGDAMQSDDYHFIINLNGAIVDDVGTGSGKDYDYSSNIVKKVTLQGSKSYASDLDAGYIMEVAIPWSDVGGQSPGDVIGVFFAINDQDAGDVSFFNWYDLTGSYAVPDHWGDGILQE</sequence>
<dbReference type="Pfam" id="PF08480">
    <property type="entry name" value="Disaggr_assoc"/>
    <property type="match status" value="1"/>
</dbReference>
<protein>
    <submittedName>
        <fullName evidence="4">Sugar-binding protein</fullName>
    </submittedName>
</protein>
<gene>
    <name evidence="4" type="ORF">WOA13_08860</name>
</gene>
<keyword evidence="1" id="KW-0472">Membrane</keyword>
<dbReference type="Gene3D" id="2.160.20.10">
    <property type="entry name" value="Single-stranded right-handed beta-helix, Pectin lyase-like"/>
    <property type="match status" value="1"/>
</dbReference>
<feature type="domain" description="Carbohydrate-binding" evidence="2">
    <location>
        <begin position="592"/>
        <end position="778"/>
    </location>
</feature>
<dbReference type="EMBL" id="JBCAUS010000006">
    <property type="protein sequence ID" value="MEL4305927.1"/>
    <property type="molecule type" value="Genomic_DNA"/>
</dbReference>
<comment type="caution">
    <text evidence="4">The sequence shown here is derived from an EMBL/GenBank/DDBJ whole genome shotgun (WGS) entry which is preliminary data.</text>
</comment>
<feature type="transmembrane region" description="Helical" evidence="1">
    <location>
        <begin position="36"/>
        <end position="57"/>
    </location>
</feature>
<evidence type="ECO:0000259" key="3">
    <source>
        <dbReference type="Pfam" id="PF08480"/>
    </source>
</evidence>
<evidence type="ECO:0000313" key="5">
    <source>
        <dbReference type="Proteomes" id="UP001396646"/>
    </source>
</evidence>
<feature type="domain" description="Disaggregatase-related" evidence="3">
    <location>
        <begin position="325"/>
        <end position="513"/>
    </location>
</feature>
<dbReference type="Pfam" id="PF06452">
    <property type="entry name" value="CBM9_1"/>
    <property type="match status" value="1"/>
</dbReference>
<dbReference type="InterPro" id="IPR011050">
    <property type="entry name" value="Pectin_lyase_fold/virulence"/>
</dbReference>
<evidence type="ECO:0000259" key="2">
    <source>
        <dbReference type="Pfam" id="PF06452"/>
    </source>
</evidence>
<keyword evidence="5" id="KW-1185">Reference proteome</keyword>
<evidence type="ECO:0000313" key="4">
    <source>
        <dbReference type="EMBL" id="MEL4305927.1"/>
    </source>
</evidence>
<dbReference type="Proteomes" id="UP001396646">
    <property type="component" value="Unassembled WGS sequence"/>
</dbReference>
<name>A0ABU9KU45_9EURY</name>
<dbReference type="SMART" id="SM00710">
    <property type="entry name" value="PbH1"/>
    <property type="match status" value="8"/>
</dbReference>
<dbReference type="InterPro" id="IPR013687">
    <property type="entry name" value="Disaggr-rel"/>
</dbReference>
<dbReference type="InterPro" id="IPR012334">
    <property type="entry name" value="Pectin_lyas_fold"/>
</dbReference>
<dbReference type="Gene3D" id="2.60.40.1190">
    <property type="match status" value="1"/>
</dbReference>
<accession>A0ABU9KU45</accession>
<dbReference type="RefSeq" id="WP_342127540.1">
    <property type="nucleotide sequence ID" value="NZ_JBCAUS010000006.1"/>
</dbReference>
<organism evidence="4 5">
    <name type="scientific">Methanococcoides cohabitans</name>
    <dbReference type="NCBI Taxonomy" id="3136559"/>
    <lineage>
        <taxon>Archaea</taxon>
        <taxon>Methanobacteriati</taxon>
        <taxon>Methanobacteriota</taxon>
        <taxon>Stenosarchaea group</taxon>
        <taxon>Methanomicrobia</taxon>
        <taxon>Methanosarcinales</taxon>
        <taxon>Methanosarcinaceae</taxon>
        <taxon>Methanococcoides</taxon>
    </lineage>
</organism>
<keyword evidence="1" id="KW-1133">Transmembrane helix</keyword>
<feature type="transmembrane region" description="Helical" evidence="1">
    <location>
        <begin position="6"/>
        <end position="24"/>
    </location>
</feature>
<reference evidence="4 5" key="1">
    <citation type="submission" date="2024-04" db="EMBL/GenBank/DDBJ databases">
        <title>Methanococcoides sp. LMO-2.</title>
        <authorList>
            <person name="Liang L."/>
        </authorList>
    </citation>
    <scope>NUCLEOTIDE SEQUENCE [LARGE SCALE GENOMIC DNA]</scope>
    <source>
        <strain evidence="4 5">LMO-2</strain>
    </source>
</reference>